<evidence type="ECO:0000313" key="3">
    <source>
        <dbReference type="Proteomes" id="UP000006346"/>
    </source>
</evidence>
<keyword evidence="1" id="KW-1133">Transmembrane helix</keyword>
<keyword evidence="1" id="KW-0812">Transmembrane</keyword>
<dbReference type="STRING" id="768706.Desor_2605"/>
<dbReference type="AlphaFoldDB" id="G7W6E8"/>
<reference evidence="2 3" key="2">
    <citation type="journal article" date="2012" name="J. Bacteriol.">
        <title>Complete genome sequences of Desulfosporosinus orientis DSM765T, Desulfosporosinus youngiae DSM17734T, Desulfosporosinus meridiei DSM13257T, and Desulfosporosinus acidiphilus DSM22704T.</title>
        <authorList>
            <person name="Pester M."/>
            <person name="Brambilla E."/>
            <person name="Alazard D."/>
            <person name="Rattei T."/>
            <person name="Weinmaier T."/>
            <person name="Han J."/>
            <person name="Lucas S."/>
            <person name="Lapidus A."/>
            <person name="Cheng J.F."/>
            <person name="Goodwin L."/>
            <person name="Pitluck S."/>
            <person name="Peters L."/>
            <person name="Ovchinnikova G."/>
            <person name="Teshima H."/>
            <person name="Detter J.C."/>
            <person name="Han C.S."/>
            <person name="Tapia R."/>
            <person name="Land M.L."/>
            <person name="Hauser L."/>
            <person name="Kyrpides N.C."/>
            <person name="Ivanova N.N."/>
            <person name="Pagani I."/>
            <person name="Huntmann M."/>
            <person name="Wei C.L."/>
            <person name="Davenport K.W."/>
            <person name="Daligault H."/>
            <person name="Chain P.S."/>
            <person name="Chen A."/>
            <person name="Mavromatis K."/>
            <person name="Markowitz V."/>
            <person name="Szeto E."/>
            <person name="Mikhailova N."/>
            <person name="Pati A."/>
            <person name="Wagner M."/>
            <person name="Woyke T."/>
            <person name="Ollivier B."/>
            <person name="Klenk H.P."/>
            <person name="Spring S."/>
            <person name="Loy A."/>
        </authorList>
    </citation>
    <scope>NUCLEOTIDE SEQUENCE [LARGE SCALE GENOMIC DNA]</scope>
    <source>
        <strain evidence="3">ATCC 19365 / DSM 765 / NCIMB 8382 / VKM B-1628</strain>
    </source>
</reference>
<sequence length="93" mass="10847">MLSRERNINPLLYLSMLTQSLIILGQVYYSVYVKNLGYGVAINVLTGEFKLPYTGWIITGVVLPLIFWRMFFFLAGKHIKFFPQYAMDLKTIF</sequence>
<evidence type="ECO:0008006" key="4">
    <source>
        <dbReference type="Google" id="ProtNLM"/>
    </source>
</evidence>
<reference evidence="3" key="1">
    <citation type="submission" date="2011-11" db="EMBL/GenBank/DDBJ databases">
        <title>Complete sequence of Desulfosporosinus orientis DSM 765.</title>
        <authorList>
            <person name="Lucas S."/>
            <person name="Han J."/>
            <person name="Lapidus A."/>
            <person name="Cheng J.-F."/>
            <person name="Goodwin L."/>
            <person name="Pitluck S."/>
            <person name="Peters L."/>
            <person name="Ovchinnikova G."/>
            <person name="Teshima H."/>
            <person name="Detter J.C."/>
            <person name="Han C."/>
            <person name="Tapia R."/>
            <person name="Land M."/>
            <person name="Hauser L."/>
            <person name="Kyrpides N."/>
            <person name="Ivanova N."/>
            <person name="Pagani I."/>
            <person name="Pester M."/>
            <person name="Spring S."/>
            <person name="Ollivier B."/>
            <person name="Rattei T."/>
            <person name="Klenk H.-P."/>
            <person name="Wagner M."/>
            <person name="Loy A."/>
            <person name="Woyke T."/>
        </authorList>
    </citation>
    <scope>NUCLEOTIDE SEQUENCE [LARGE SCALE GENOMIC DNA]</scope>
    <source>
        <strain evidence="3">ATCC 19365 / DSM 765 / NCIMB 8382 / VKM B-1628</strain>
    </source>
</reference>
<dbReference type="EMBL" id="CP003108">
    <property type="protein sequence ID" value="AET68155.1"/>
    <property type="molecule type" value="Genomic_DNA"/>
</dbReference>
<evidence type="ECO:0000256" key="1">
    <source>
        <dbReference type="SAM" id="Phobius"/>
    </source>
</evidence>
<dbReference type="KEGG" id="dor:Desor_2605"/>
<dbReference type="Proteomes" id="UP000006346">
    <property type="component" value="Chromosome"/>
</dbReference>
<dbReference type="RefSeq" id="WP_014184963.1">
    <property type="nucleotide sequence ID" value="NC_016584.1"/>
</dbReference>
<keyword evidence="1" id="KW-0472">Membrane</keyword>
<dbReference type="HOGENOM" id="CLU_2394946_0_0_9"/>
<organism evidence="2 3">
    <name type="scientific">Desulfosporosinus orientis (strain ATCC 19365 / DSM 765 / NCIMB 8382 / VKM B-1628 / Singapore I)</name>
    <name type="common">Desulfotomaculum orientis</name>
    <dbReference type="NCBI Taxonomy" id="768706"/>
    <lineage>
        <taxon>Bacteria</taxon>
        <taxon>Bacillati</taxon>
        <taxon>Bacillota</taxon>
        <taxon>Clostridia</taxon>
        <taxon>Eubacteriales</taxon>
        <taxon>Desulfitobacteriaceae</taxon>
        <taxon>Desulfosporosinus</taxon>
    </lineage>
</organism>
<proteinExistence type="predicted"/>
<keyword evidence="3" id="KW-1185">Reference proteome</keyword>
<dbReference type="PATRIC" id="fig|768706.3.peg.2618"/>
<name>G7W6E8_DESOD</name>
<evidence type="ECO:0000313" key="2">
    <source>
        <dbReference type="EMBL" id="AET68155.1"/>
    </source>
</evidence>
<gene>
    <name evidence="2" type="ordered locus">Desor_2605</name>
</gene>
<feature type="transmembrane region" description="Helical" evidence="1">
    <location>
        <begin position="12"/>
        <end position="33"/>
    </location>
</feature>
<dbReference type="eggNOG" id="COG3302">
    <property type="taxonomic scope" value="Bacteria"/>
</dbReference>
<feature type="transmembrane region" description="Helical" evidence="1">
    <location>
        <begin position="53"/>
        <end position="75"/>
    </location>
</feature>
<protein>
    <recommendedName>
        <fullName evidence="4">DUF418 domain-containing protein</fullName>
    </recommendedName>
</protein>
<accession>G7W6E8</accession>